<dbReference type="GO" id="GO:0006869">
    <property type="term" value="P:lipid transport"/>
    <property type="evidence" value="ECO:0007669"/>
    <property type="project" value="UniProtKB-KW"/>
</dbReference>
<dbReference type="PANTHER" id="PTHR10774:SF190">
    <property type="entry name" value="C2 CALCIUM_LIPID-BINDING ENDONUCLEASE_EXONUCLEASE_PHOSPHATASE-RELATED"/>
    <property type="match status" value="1"/>
</dbReference>
<evidence type="ECO:0000256" key="7">
    <source>
        <dbReference type="ARBA" id="ARBA00022837"/>
    </source>
</evidence>
<dbReference type="EMBL" id="BNCP01000032">
    <property type="protein sequence ID" value="GIL85220.1"/>
    <property type="molecule type" value="Genomic_DNA"/>
</dbReference>
<protein>
    <recommendedName>
        <fullName evidence="15">SMP-LTD domain-containing protein</fullName>
    </recommendedName>
</protein>
<keyword evidence="8 14" id="KW-1133">Transmembrane helix</keyword>
<dbReference type="InterPro" id="IPR039010">
    <property type="entry name" value="Synaptotagmin_SMP"/>
</dbReference>
<evidence type="ECO:0000259" key="15">
    <source>
        <dbReference type="PROSITE" id="PS51847"/>
    </source>
</evidence>
<keyword evidence="7" id="KW-0106">Calcium</keyword>
<feature type="compositionally biased region" description="Low complexity" evidence="13">
    <location>
        <begin position="151"/>
        <end position="165"/>
    </location>
</feature>
<dbReference type="PROSITE" id="PS51847">
    <property type="entry name" value="SMP"/>
    <property type="match status" value="1"/>
</dbReference>
<evidence type="ECO:0000256" key="14">
    <source>
        <dbReference type="SAM" id="Phobius"/>
    </source>
</evidence>
<keyword evidence="3" id="KW-0813">Transport</keyword>
<keyword evidence="6" id="KW-0677">Repeat</keyword>
<evidence type="ECO:0000256" key="5">
    <source>
        <dbReference type="ARBA" id="ARBA00022723"/>
    </source>
</evidence>
<evidence type="ECO:0000256" key="3">
    <source>
        <dbReference type="ARBA" id="ARBA00022448"/>
    </source>
</evidence>
<feature type="transmembrane region" description="Helical" evidence="14">
    <location>
        <begin position="261"/>
        <end position="280"/>
    </location>
</feature>
<dbReference type="Pfam" id="PF17047">
    <property type="entry name" value="SMP_LBD"/>
    <property type="match status" value="1"/>
</dbReference>
<evidence type="ECO:0000256" key="4">
    <source>
        <dbReference type="ARBA" id="ARBA00022692"/>
    </source>
</evidence>
<keyword evidence="4 14" id="KW-0812">Transmembrane</keyword>
<reference evidence="16" key="1">
    <citation type="journal article" date="2021" name="Proc. Natl. Acad. Sci. U.S.A.">
        <title>Three genomes in the algal genus Volvox reveal the fate of a haploid sex-determining region after a transition to homothallism.</title>
        <authorList>
            <person name="Yamamoto K."/>
            <person name="Hamaji T."/>
            <person name="Kawai-Toyooka H."/>
            <person name="Matsuzaki R."/>
            <person name="Takahashi F."/>
            <person name="Nishimura Y."/>
            <person name="Kawachi M."/>
            <person name="Noguchi H."/>
            <person name="Minakuchi Y."/>
            <person name="Umen J.G."/>
            <person name="Toyoda A."/>
            <person name="Nozaki H."/>
        </authorList>
    </citation>
    <scope>NUCLEOTIDE SEQUENCE</scope>
    <source>
        <strain evidence="17">NIES-3785</strain>
        <strain evidence="16">NIES-3786</strain>
    </source>
</reference>
<evidence type="ECO:0000256" key="8">
    <source>
        <dbReference type="ARBA" id="ARBA00022989"/>
    </source>
</evidence>
<feature type="transmembrane region" description="Helical" evidence="14">
    <location>
        <begin position="287"/>
        <end position="306"/>
    </location>
</feature>
<comment type="similarity">
    <text evidence="2">Belongs to the synaptotagmin family.</text>
</comment>
<evidence type="ECO:0000256" key="6">
    <source>
        <dbReference type="ARBA" id="ARBA00022737"/>
    </source>
</evidence>
<dbReference type="OrthoDB" id="566659at2759"/>
<dbReference type="Proteomes" id="UP000747110">
    <property type="component" value="Unassembled WGS sequence"/>
</dbReference>
<feature type="region of interest" description="Disordered" evidence="13">
    <location>
        <begin position="63"/>
        <end position="89"/>
    </location>
</feature>
<feature type="coiled-coil region" evidence="12">
    <location>
        <begin position="777"/>
        <end position="823"/>
    </location>
</feature>
<dbReference type="InterPro" id="IPR045050">
    <property type="entry name" value="Synaptotagmin_plant"/>
</dbReference>
<keyword evidence="18" id="KW-1185">Reference proteome</keyword>
<evidence type="ECO:0000313" key="18">
    <source>
        <dbReference type="Proteomes" id="UP000747110"/>
    </source>
</evidence>
<organism evidence="16 18">
    <name type="scientific">Volvox reticuliferus</name>
    <dbReference type="NCBI Taxonomy" id="1737510"/>
    <lineage>
        <taxon>Eukaryota</taxon>
        <taxon>Viridiplantae</taxon>
        <taxon>Chlorophyta</taxon>
        <taxon>core chlorophytes</taxon>
        <taxon>Chlorophyceae</taxon>
        <taxon>CS clade</taxon>
        <taxon>Chlamydomonadales</taxon>
        <taxon>Volvocaceae</taxon>
        <taxon>Volvox</taxon>
    </lineage>
</organism>
<evidence type="ECO:0000256" key="10">
    <source>
        <dbReference type="ARBA" id="ARBA00023121"/>
    </source>
</evidence>
<feature type="domain" description="SMP-LTD" evidence="15">
    <location>
        <begin position="343"/>
        <end position="534"/>
    </location>
</feature>
<keyword evidence="5" id="KW-0479">Metal-binding</keyword>
<keyword evidence="12" id="KW-0175">Coiled coil</keyword>
<keyword evidence="11 14" id="KW-0472">Membrane</keyword>
<keyword evidence="9" id="KW-0445">Lipid transport</keyword>
<comment type="caution">
    <text evidence="16">The sequence shown here is derived from an EMBL/GenBank/DDBJ whole genome shotgun (WGS) entry which is preliminary data.</text>
</comment>
<dbReference type="PANTHER" id="PTHR10774">
    <property type="entry name" value="EXTENDED SYNAPTOTAGMIN-RELATED"/>
    <property type="match status" value="1"/>
</dbReference>
<comment type="subcellular location">
    <subcellularLocation>
        <location evidence="1">Membrane</location>
        <topology evidence="1">Single-pass membrane protein</topology>
    </subcellularLocation>
</comment>
<dbReference type="EMBL" id="BNCQ01000021">
    <property type="protein sequence ID" value="GIM06488.1"/>
    <property type="molecule type" value="Genomic_DNA"/>
</dbReference>
<dbReference type="Proteomes" id="UP000722791">
    <property type="component" value="Unassembled WGS sequence"/>
</dbReference>
<dbReference type="GO" id="GO:0016020">
    <property type="term" value="C:membrane"/>
    <property type="evidence" value="ECO:0007669"/>
    <property type="project" value="UniProtKB-SubCell"/>
</dbReference>
<dbReference type="GO" id="GO:0046872">
    <property type="term" value="F:metal ion binding"/>
    <property type="evidence" value="ECO:0007669"/>
    <property type="project" value="UniProtKB-KW"/>
</dbReference>
<evidence type="ECO:0000256" key="2">
    <source>
        <dbReference type="ARBA" id="ARBA00006996"/>
    </source>
</evidence>
<evidence type="ECO:0000256" key="11">
    <source>
        <dbReference type="ARBA" id="ARBA00023136"/>
    </source>
</evidence>
<accession>A0A8J4CPW1</accession>
<gene>
    <name evidence="16" type="ORF">Vretifemale_13832</name>
    <name evidence="17" type="ORF">Vretimale_10731</name>
</gene>
<keyword evidence="10" id="KW-0446">Lipid-binding</keyword>
<feature type="region of interest" description="Disordered" evidence="13">
    <location>
        <begin position="141"/>
        <end position="202"/>
    </location>
</feature>
<proteinExistence type="inferred from homology"/>
<evidence type="ECO:0000313" key="17">
    <source>
        <dbReference type="EMBL" id="GIM06488.1"/>
    </source>
</evidence>
<sequence length="980" mass="105598">MAALMLETPQEVRKLADAPTPAAVLDLHAATAASISAAAAGLTQEVKRAAEEDIPVERGSSYLPEESKMAGHVNVKPSAGRPNDEIFGDFPESNAIGEVAEALPAAAIVAPVSTEAGGAAEVMHNPVETVAVASKVSEIQFERAEPPPESSPMSQATTASAATSAGRDDHQEAVDSEIHAAPKPTAVPAVDETTAGDSPAMPEVAAGSVNMKKLQHIAAEAAKQAGQAYFEAGNQARVTLKDLLSLREKEGPPVTLTVDQIATAAFFVLIGLHLIILPIFLPSTFRLLYSLLLGLLVGFGISFLFFHNNKKKAEVNELLGIDLGLKGVQLVAGGVPAMFNVSDTEKMEWLNALIKEVWPFVDKGVCNMIKDITAQTMPGVLASLPSVLSGTVKSVGFKHLTFGAMPFRVESIGVHGDRNNGLILELSIKWCGDPNITLAIEIPGGQKLCPRVLDISFAATLRVVLRPLVPRLPGFVALMATVPKPPLIKYRLDFGKAMGGAVAPMAVTPVVNYFLRNVLDRMLVWPNRIVVPILQEIPQDAAEVQKLMRRVRGMLRICVANGKQLKGVNPTDSAIVELTADSEYFESTPPRAAVSPEEWKAADGKVKLLSNTEIVTWRHYIYLLVQEPESQMLRLEAFDLTEGRASHGAITGRRSIGRALVKLGRLCKAGMEGSHVEQSVRVQLGENDWGSPGGPGKGAGSIMLAVSYFPCEDFTQEQILTAKKGIITFRLLAIRGLNPGINNNVTAYVSVNLASHKKAGQESYRTARRSWTLAGHVAQLKAQIKKLELARERDLRDGDTVAAEAKAAQMQALQEDVDTAAEKNKTRLVALDYTMETQNGSSFYNVTEQMEDTGEENQLKIKVVQEGRVKRTAETIGVVEVPLSRIKNSCCLNPLSGKKEYGLYMQKWQGFDPEAPGAHPPESEWGLPLSGSASARVWMVVRWSPCVEAVQEEVEGEEAATLVNALPSTIKPVQSAWQVK</sequence>
<dbReference type="CDD" id="cd21677">
    <property type="entry name" value="SMP_SYT"/>
    <property type="match status" value="1"/>
</dbReference>
<evidence type="ECO:0000256" key="1">
    <source>
        <dbReference type="ARBA" id="ARBA00004167"/>
    </source>
</evidence>
<evidence type="ECO:0000256" key="9">
    <source>
        <dbReference type="ARBA" id="ARBA00023055"/>
    </source>
</evidence>
<evidence type="ECO:0000313" key="16">
    <source>
        <dbReference type="EMBL" id="GIL85220.1"/>
    </source>
</evidence>
<evidence type="ECO:0000256" key="12">
    <source>
        <dbReference type="SAM" id="Coils"/>
    </source>
</evidence>
<evidence type="ECO:0000256" key="13">
    <source>
        <dbReference type="SAM" id="MobiDB-lite"/>
    </source>
</evidence>
<dbReference type="GO" id="GO:0005783">
    <property type="term" value="C:endoplasmic reticulum"/>
    <property type="evidence" value="ECO:0007669"/>
    <property type="project" value="TreeGrafter"/>
</dbReference>
<feature type="compositionally biased region" description="Basic and acidic residues" evidence="13">
    <location>
        <begin position="166"/>
        <end position="180"/>
    </location>
</feature>
<dbReference type="InterPro" id="IPR031468">
    <property type="entry name" value="SMP_LBD"/>
</dbReference>
<dbReference type="AlphaFoldDB" id="A0A8J4CPW1"/>
<dbReference type="GO" id="GO:0008289">
    <property type="term" value="F:lipid binding"/>
    <property type="evidence" value="ECO:0007669"/>
    <property type="project" value="UniProtKB-KW"/>
</dbReference>
<name>A0A8J4CPW1_9CHLO</name>